<dbReference type="PANTHER" id="PTHR30069:SF50">
    <property type="entry name" value="TONB-DEPENDENT RECEPTOR HI_1217-RELATED"/>
    <property type="match status" value="1"/>
</dbReference>
<sequence length="748" mass="84370">MRIQLSRIIICILFCLTGTCPYLKAQIEKPETDTLSLSDFYDMTLQQLDSVKASGVSSELEKFINSLISVATQKSLSTRNTPGIITLITEEEIKTSGARDLIDVLRQVPGFDFALDGEGRVGIGIRGNWANEGKVLLLIDGQEMNEIYTANLFFGNHYPVEFIKRIEIIRGPGSAIYGGFAEFGVINIITKGVEDLNGISVSAVYGQMQKTYGRHNLYLYGGKKWKNAALSLSLFNGGGQRSDRDHYGFYNDEWADSLGAGAYASLAGNSELNPSYSNLLFTWKKLSFRSVGDFYDVTDITLIDNNKKRRSQYGINNTYHELKYDFKVSEKLKITPKLNFILQFPVRNNVPDSITRYDQKNFISRSKANITASYDASHRTNFIGGVEYFNDFARASSNGVFRVGDKNVSYHNIAAFGQGIFNLPFVNITAGIRYDWNSSFGSAFVPRLGLTKRLPGNKWHFKLLLSDVFRAPSIGNVVNSFNGNYTIVNPGRPDRYILPEKGIKPERTFVAEAEVGYQINSRMILTANVFDMTIRNPIVYYFYQDDAIRDAFYENAGINVFSNFKRTGTRGYELDYRFKTKWGSVSANYSFYSLESKPRIAAYSVSTFNRNPEKRAEVNNNQVLGLANHKLNVNATYFITQNFSANVTATFYGKRYGYDVLFTGPGKFDVDGQLIRRSPVGLANLYFHYQNLFTKGLDVGIGAYNLFNSKYDFLQPNFALNTPVPGPSREIIVKAGYSFEFRKKKKKV</sequence>
<dbReference type="EMBL" id="CP048222">
    <property type="protein sequence ID" value="QHT70056.1"/>
    <property type="molecule type" value="Genomic_DNA"/>
</dbReference>
<organism evidence="9 10">
    <name type="scientific">Rhodocytophaga rosea</name>
    <dbReference type="NCBI Taxonomy" id="2704465"/>
    <lineage>
        <taxon>Bacteria</taxon>
        <taxon>Pseudomonadati</taxon>
        <taxon>Bacteroidota</taxon>
        <taxon>Cytophagia</taxon>
        <taxon>Cytophagales</taxon>
        <taxon>Rhodocytophagaceae</taxon>
        <taxon>Rhodocytophaga</taxon>
    </lineage>
</organism>
<name>A0A6C0GPS4_9BACT</name>
<comment type="similarity">
    <text evidence="7">Belongs to the TonB-dependent receptor family.</text>
</comment>
<dbReference type="GO" id="GO:0009279">
    <property type="term" value="C:cell outer membrane"/>
    <property type="evidence" value="ECO:0007669"/>
    <property type="project" value="UniProtKB-SubCell"/>
</dbReference>
<dbReference type="SUPFAM" id="SSF56935">
    <property type="entry name" value="Porins"/>
    <property type="match status" value="1"/>
</dbReference>
<keyword evidence="6 7" id="KW-0998">Cell outer membrane</keyword>
<dbReference type="GO" id="GO:0015344">
    <property type="term" value="F:siderophore uptake transmembrane transporter activity"/>
    <property type="evidence" value="ECO:0007669"/>
    <property type="project" value="TreeGrafter"/>
</dbReference>
<dbReference type="Pfam" id="PF07715">
    <property type="entry name" value="Plug"/>
    <property type="match status" value="1"/>
</dbReference>
<evidence type="ECO:0000256" key="1">
    <source>
        <dbReference type="ARBA" id="ARBA00004571"/>
    </source>
</evidence>
<proteinExistence type="inferred from homology"/>
<dbReference type="RefSeq" id="WP_162446039.1">
    <property type="nucleotide sequence ID" value="NZ_CP048222.1"/>
</dbReference>
<dbReference type="KEGG" id="rhoz:GXP67_27130"/>
<keyword evidence="9" id="KW-0675">Receptor</keyword>
<dbReference type="Gene3D" id="2.170.130.10">
    <property type="entry name" value="TonB-dependent receptor, plug domain"/>
    <property type="match status" value="1"/>
</dbReference>
<evidence type="ECO:0000256" key="4">
    <source>
        <dbReference type="ARBA" id="ARBA00022692"/>
    </source>
</evidence>
<dbReference type="InterPro" id="IPR036942">
    <property type="entry name" value="Beta-barrel_TonB_sf"/>
</dbReference>
<dbReference type="PROSITE" id="PS52016">
    <property type="entry name" value="TONB_DEPENDENT_REC_3"/>
    <property type="match status" value="1"/>
</dbReference>
<evidence type="ECO:0000256" key="7">
    <source>
        <dbReference type="PROSITE-ProRule" id="PRU01360"/>
    </source>
</evidence>
<evidence type="ECO:0000313" key="9">
    <source>
        <dbReference type="EMBL" id="QHT70056.1"/>
    </source>
</evidence>
<evidence type="ECO:0000256" key="6">
    <source>
        <dbReference type="ARBA" id="ARBA00023237"/>
    </source>
</evidence>
<keyword evidence="4 7" id="KW-0812">Transmembrane</keyword>
<evidence type="ECO:0000256" key="3">
    <source>
        <dbReference type="ARBA" id="ARBA00022452"/>
    </source>
</evidence>
<dbReference type="AlphaFoldDB" id="A0A6C0GPS4"/>
<comment type="subcellular location">
    <subcellularLocation>
        <location evidence="1 7">Cell outer membrane</location>
        <topology evidence="1 7">Multi-pass membrane protein</topology>
    </subcellularLocation>
</comment>
<dbReference type="InterPro" id="IPR012910">
    <property type="entry name" value="Plug_dom"/>
</dbReference>
<keyword evidence="3 7" id="KW-1134">Transmembrane beta strand</keyword>
<keyword evidence="5 7" id="KW-0472">Membrane</keyword>
<evidence type="ECO:0000256" key="5">
    <source>
        <dbReference type="ARBA" id="ARBA00023136"/>
    </source>
</evidence>
<dbReference type="Proteomes" id="UP000480178">
    <property type="component" value="Chromosome"/>
</dbReference>
<evidence type="ECO:0000313" key="10">
    <source>
        <dbReference type="Proteomes" id="UP000480178"/>
    </source>
</evidence>
<evidence type="ECO:0000256" key="2">
    <source>
        <dbReference type="ARBA" id="ARBA00022448"/>
    </source>
</evidence>
<dbReference type="Gene3D" id="2.40.170.20">
    <property type="entry name" value="TonB-dependent receptor, beta-barrel domain"/>
    <property type="match status" value="1"/>
</dbReference>
<dbReference type="PANTHER" id="PTHR30069">
    <property type="entry name" value="TONB-DEPENDENT OUTER MEMBRANE RECEPTOR"/>
    <property type="match status" value="1"/>
</dbReference>
<protein>
    <submittedName>
        <fullName evidence="9">TonB-dependent receptor plug domain-containing protein</fullName>
    </submittedName>
</protein>
<evidence type="ECO:0000259" key="8">
    <source>
        <dbReference type="Pfam" id="PF07715"/>
    </source>
</evidence>
<feature type="domain" description="TonB-dependent receptor plug" evidence="8">
    <location>
        <begin position="78"/>
        <end position="185"/>
    </location>
</feature>
<reference evidence="9 10" key="1">
    <citation type="submission" date="2020-01" db="EMBL/GenBank/DDBJ databases">
        <authorList>
            <person name="Kim M.K."/>
        </authorList>
    </citation>
    <scope>NUCLEOTIDE SEQUENCE [LARGE SCALE GENOMIC DNA]</scope>
    <source>
        <strain evidence="9 10">172606-1</strain>
    </source>
</reference>
<accession>A0A6C0GPS4</accession>
<dbReference type="InterPro" id="IPR037066">
    <property type="entry name" value="Plug_dom_sf"/>
</dbReference>
<dbReference type="GO" id="GO:0044718">
    <property type="term" value="P:siderophore transmembrane transport"/>
    <property type="evidence" value="ECO:0007669"/>
    <property type="project" value="TreeGrafter"/>
</dbReference>
<dbReference type="InterPro" id="IPR039426">
    <property type="entry name" value="TonB-dep_rcpt-like"/>
</dbReference>
<keyword evidence="10" id="KW-1185">Reference proteome</keyword>
<gene>
    <name evidence="9" type="ORF">GXP67_27130</name>
</gene>
<keyword evidence="2 7" id="KW-0813">Transport</keyword>